<accession>A0A6L2M090</accession>
<evidence type="ECO:0000313" key="2">
    <source>
        <dbReference type="EMBL" id="GEU65964.1"/>
    </source>
</evidence>
<dbReference type="AlphaFoldDB" id="A0A6L2M090"/>
<reference evidence="2" key="1">
    <citation type="journal article" date="2019" name="Sci. Rep.">
        <title>Draft genome of Tanacetum cinerariifolium, the natural source of mosquito coil.</title>
        <authorList>
            <person name="Yamashiro T."/>
            <person name="Shiraishi A."/>
            <person name="Satake H."/>
            <person name="Nakayama K."/>
        </authorList>
    </citation>
    <scope>NUCLEOTIDE SEQUENCE</scope>
</reference>
<feature type="compositionally biased region" description="Low complexity" evidence="1">
    <location>
        <begin position="211"/>
        <end position="224"/>
    </location>
</feature>
<evidence type="ECO:0000256" key="1">
    <source>
        <dbReference type="SAM" id="MobiDB-lite"/>
    </source>
</evidence>
<sequence length="245" mass="27847">MGVRVVNGTVPVRGSVRESLYGGDGVLAGKVVAMQLDLVKIMPMLYFFVNNIHVDYADLLREGLHNLLEHLTTLIPYPRFTKLIVSHYMTAFPKILRRACDKYHNVEDDEMVKSIFKQNANQNDPGTKLEPTNNKESLKVEINVVLQFVNVNEYEKDSAEDDYELKRREKGKHVKETRNSPSPITIRSPRIHSSLISSDTKKLQELTVTDPKPSSSTPSSSSLKPTLIAKQQLLSLFKPKIRRFK</sequence>
<dbReference type="EMBL" id="BKCJ010005299">
    <property type="protein sequence ID" value="GEU65964.1"/>
    <property type="molecule type" value="Genomic_DNA"/>
</dbReference>
<proteinExistence type="predicted"/>
<feature type="region of interest" description="Disordered" evidence="1">
    <location>
        <begin position="167"/>
        <end position="224"/>
    </location>
</feature>
<name>A0A6L2M090_TANCI</name>
<comment type="caution">
    <text evidence="2">The sequence shown here is derived from an EMBL/GenBank/DDBJ whole genome shotgun (WGS) entry which is preliminary data.</text>
</comment>
<gene>
    <name evidence="2" type="ORF">Tci_037942</name>
</gene>
<organism evidence="2">
    <name type="scientific">Tanacetum cinerariifolium</name>
    <name type="common">Dalmatian daisy</name>
    <name type="synonym">Chrysanthemum cinerariifolium</name>
    <dbReference type="NCBI Taxonomy" id="118510"/>
    <lineage>
        <taxon>Eukaryota</taxon>
        <taxon>Viridiplantae</taxon>
        <taxon>Streptophyta</taxon>
        <taxon>Embryophyta</taxon>
        <taxon>Tracheophyta</taxon>
        <taxon>Spermatophyta</taxon>
        <taxon>Magnoliopsida</taxon>
        <taxon>eudicotyledons</taxon>
        <taxon>Gunneridae</taxon>
        <taxon>Pentapetalae</taxon>
        <taxon>asterids</taxon>
        <taxon>campanulids</taxon>
        <taxon>Asterales</taxon>
        <taxon>Asteraceae</taxon>
        <taxon>Asteroideae</taxon>
        <taxon>Anthemideae</taxon>
        <taxon>Anthemidinae</taxon>
        <taxon>Tanacetum</taxon>
    </lineage>
</organism>
<protein>
    <submittedName>
        <fullName evidence="2">Uncharacterized protein</fullName>
    </submittedName>
</protein>